<evidence type="ECO:0008006" key="16">
    <source>
        <dbReference type="Google" id="ProtNLM"/>
    </source>
</evidence>
<dbReference type="Gene3D" id="4.10.1240.50">
    <property type="match status" value="1"/>
</dbReference>
<dbReference type="SMART" id="SM00401">
    <property type="entry name" value="ZnF_GATA"/>
    <property type="match status" value="1"/>
</dbReference>
<dbReference type="SMART" id="SM00717">
    <property type="entry name" value="SANT"/>
    <property type="match status" value="1"/>
</dbReference>
<evidence type="ECO:0000259" key="11">
    <source>
        <dbReference type="PROSITE" id="PS51038"/>
    </source>
</evidence>
<name>A0ABR1CCP0_NECAM</name>
<accession>A0ABR1CCP0</accession>
<keyword evidence="5" id="KW-0805">Transcription regulation</keyword>
<dbReference type="Proteomes" id="UP001303046">
    <property type="component" value="Unassembled WGS sequence"/>
</dbReference>
<evidence type="ECO:0000313" key="14">
    <source>
        <dbReference type="EMBL" id="KAK6736252.1"/>
    </source>
</evidence>
<dbReference type="PROSITE" id="PS51038">
    <property type="entry name" value="BAH"/>
    <property type="match status" value="1"/>
</dbReference>
<protein>
    <recommendedName>
        <fullName evidence="16">GATA zinc finger</fullName>
    </recommendedName>
</protein>
<dbReference type="PANTHER" id="PTHR10865:SF29">
    <property type="entry name" value="METASTASIS ASSOCIATED 1-LIKE, ISOFORM D"/>
    <property type="match status" value="1"/>
</dbReference>
<dbReference type="Pfam" id="PF00320">
    <property type="entry name" value="GATA"/>
    <property type="match status" value="1"/>
</dbReference>
<evidence type="ECO:0000259" key="12">
    <source>
        <dbReference type="PROSITE" id="PS51156"/>
    </source>
</evidence>
<feature type="compositionally biased region" description="Polar residues" evidence="9">
    <location>
        <begin position="379"/>
        <end position="402"/>
    </location>
</feature>
<dbReference type="InterPro" id="IPR001025">
    <property type="entry name" value="BAH_dom"/>
</dbReference>
<organism evidence="14 15">
    <name type="scientific">Necator americanus</name>
    <name type="common">Human hookworm</name>
    <dbReference type="NCBI Taxonomy" id="51031"/>
    <lineage>
        <taxon>Eukaryota</taxon>
        <taxon>Metazoa</taxon>
        <taxon>Ecdysozoa</taxon>
        <taxon>Nematoda</taxon>
        <taxon>Chromadorea</taxon>
        <taxon>Rhabditida</taxon>
        <taxon>Rhabditina</taxon>
        <taxon>Rhabditomorpha</taxon>
        <taxon>Strongyloidea</taxon>
        <taxon>Ancylostomatidae</taxon>
        <taxon>Bunostominae</taxon>
        <taxon>Necator</taxon>
    </lineage>
</organism>
<keyword evidence="4" id="KW-0862">Zinc</keyword>
<feature type="domain" description="ELM2" evidence="12">
    <location>
        <begin position="213"/>
        <end position="313"/>
    </location>
</feature>
<feature type="compositionally biased region" description="Basic residues" evidence="9">
    <location>
        <begin position="497"/>
        <end position="506"/>
    </location>
</feature>
<dbReference type="InterPro" id="IPR017884">
    <property type="entry name" value="SANT_dom"/>
</dbReference>
<reference evidence="14 15" key="1">
    <citation type="submission" date="2023-08" db="EMBL/GenBank/DDBJ databases">
        <title>A Necator americanus chromosomal reference genome.</title>
        <authorList>
            <person name="Ilik V."/>
            <person name="Petrzelkova K.J."/>
            <person name="Pardy F."/>
            <person name="Fuh T."/>
            <person name="Niatou-Singa F.S."/>
            <person name="Gouil Q."/>
            <person name="Baker L."/>
            <person name="Ritchie M.E."/>
            <person name="Jex A.R."/>
            <person name="Gazzola D."/>
            <person name="Li H."/>
            <person name="Toshio Fujiwara R."/>
            <person name="Zhan B."/>
            <person name="Aroian R.V."/>
            <person name="Pafco B."/>
            <person name="Schwarz E.M."/>
        </authorList>
    </citation>
    <scope>NUCLEOTIDE SEQUENCE [LARGE SCALE GENOMIC DNA]</scope>
    <source>
        <strain evidence="14 15">Aroian</strain>
        <tissue evidence="14">Whole animal</tissue>
    </source>
</reference>
<feature type="region of interest" description="Disordered" evidence="9">
    <location>
        <begin position="374"/>
        <end position="404"/>
    </location>
</feature>
<feature type="compositionally biased region" description="Low complexity" evidence="9">
    <location>
        <begin position="597"/>
        <end position="608"/>
    </location>
</feature>
<dbReference type="SMART" id="SM01189">
    <property type="entry name" value="ELM2"/>
    <property type="match status" value="1"/>
</dbReference>
<feature type="domain" description="GATA-type" evidence="10">
    <location>
        <begin position="424"/>
        <end position="481"/>
    </location>
</feature>
<dbReference type="Pfam" id="PF01426">
    <property type="entry name" value="BAH"/>
    <property type="match status" value="1"/>
</dbReference>
<sequence>MDLEPHRNIAVKSNPGYHKMTEEGEHSRSPDECAQAGLWEVEPLYYSIPGRTDRSRRGKAYRKRADGEICCFEAHDGVLYKPGDTVYIEATPSDPYIVGSIAMFKMTKRDMLSVKISRFFRPEDVPEISLSLISQERLEMDFAEEPTPEVLSRELFTSETTAFHSISSLRGRCEIAFVKDIRSLGGCDLSKENTFFSCLSYNQESSRLASVQGEIRVGASYQAKLPAEATCSVADEADRDELLYRPGMIDPGTEDKYIKLARSFRMFAMMETRMLDTEKHSRVSDLLFDDALTTLHRCGYKFDEALKEMNANDKLLSADANFMTVEDTKKFCKGIKTIGKNFVRISRELLPLHSRDQLVGFYYLWKKTSDAVKPKPLSRQRNQVTSIKRNSKNSQSKTSRPASTELLDYASASEGEMEGFDAEKAAQYACHHCYGSKSRDWHHAGRDGLLLCSDCRLFYKKYGQLRPVDRPSTVPPCLFKRSPSGLDVDEDSGVRTRAGKKERRRTPSIGEERRSPSQAASIHEFDLDKVPITKAKNGKRKRANHLQHHNGLPSTTNSAKKKKEDVDEDSSSGKEEPVAEEAKGTVMTEAVKKEENAALSPNSASANAVEKLSASNSNETVSDLKMELESGRPLEKLEKVARMVEEVKPENSHVEELKKEEKLFDDIESDENDENVASVITDDNTWKHGDQEACSSKNAIFVQTIVRPCGQMCARTDLSYRMPSDCEWARRKREKKEKAAAAAAAQQQPPTPTQPKKPDINGMISGGIADLSRVAAMNSQIPMFSGMDPMTVAMMQQMQQAQLLEAQQHAAAQQQHMMKMEMQRQLAAAGRIPMMPFMDQRMAAATAGLPFMPSQQPTDMQRFQMEMIQAQQMAGAMSGAMAPPQGLASPEIQALMMQMMMANQMTMPPMAPPSMQATTAMSAGLPPSLGLHPALISSSQANGIMASSDMMRRLQQEGFPMRPQ</sequence>
<comment type="subcellular location">
    <subcellularLocation>
        <location evidence="1">Nucleus</location>
    </subcellularLocation>
</comment>
<dbReference type="Pfam" id="PF01448">
    <property type="entry name" value="ELM2"/>
    <property type="match status" value="1"/>
</dbReference>
<dbReference type="InterPro" id="IPR040138">
    <property type="entry name" value="MIER/MTA"/>
</dbReference>
<feature type="compositionally biased region" description="Basic and acidic residues" evidence="9">
    <location>
        <begin position="19"/>
        <end position="30"/>
    </location>
</feature>
<feature type="region of interest" description="Disordered" evidence="9">
    <location>
        <begin position="731"/>
        <end position="760"/>
    </location>
</feature>
<evidence type="ECO:0000259" key="10">
    <source>
        <dbReference type="PROSITE" id="PS50114"/>
    </source>
</evidence>
<dbReference type="InterPro" id="IPR000679">
    <property type="entry name" value="Znf_GATA"/>
</dbReference>
<keyword evidence="15" id="KW-1185">Reference proteome</keyword>
<dbReference type="SUPFAM" id="SSF57716">
    <property type="entry name" value="Glucocorticoid receptor-like (DNA-binding domain)"/>
    <property type="match status" value="1"/>
</dbReference>
<dbReference type="InterPro" id="IPR013088">
    <property type="entry name" value="Znf_NHR/GATA"/>
</dbReference>
<keyword evidence="7" id="KW-0539">Nucleus</keyword>
<evidence type="ECO:0000259" key="13">
    <source>
        <dbReference type="PROSITE" id="PS51293"/>
    </source>
</evidence>
<dbReference type="InterPro" id="IPR001005">
    <property type="entry name" value="SANT/Myb"/>
</dbReference>
<feature type="compositionally biased region" description="Basic and acidic residues" evidence="9">
    <location>
        <begin position="571"/>
        <end position="583"/>
    </location>
</feature>
<gene>
    <name evidence="14" type="primary">Necator_chrII.g6914</name>
    <name evidence="14" type="ORF">RB195_019121</name>
</gene>
<keyword evidence="6" id="KW-0804">Transcription</keyword>
<feature type="compositionally biased region" description="Basic residues" evidence="9">
    <location>
        <begin position="536"/>
        <end position="548"/>
    </location>
</feature>
<evidence type="ECO:0000256" key="5">
    <source>
        <dbReference type="ARBA" id="ARBA00023015"/>
    </source>
</evidence>
<dbReference type="Gene3D" id="2.30.30.490">
    <property type="match status" value="1"/>
</dbReference>
<evidence type="ECO:0000256" key="3">
    <source>
        <dbReference type="ARBA" id="ARBA00022771"/>
    </source>
</evidence>
<proteinExistence type="predicted"/>
<feature type="region of interest" description="Disordered" evidence="9">
    <location>
        <begin position="1"/>
        <end position="30"/>
    </location>
</feature>
<comment type="caution">
    <text evidence="14">The sequence shown here is derived from an EMBL/GenBank/DDBJ whole genome shotgun (WGS) entry which is preliminary data.</text>
</comment>
<keyword evidence="2" id="KW-0479">Metal-binding</keyword>
<feature type="domain" description="SANT" evidence="13">
    <location>
        <begin position="324"/>
        <end position="370"/>
    </location>
</feature>
<dbReference type="SUPFAM" id="SSF46689">
    <property type="entry name" value="Homeodomain-like"/>
    <property type="match status" value="1"/>
</dbReference>
<dbReference type="InterPro" id="IPR043151">
    <property type="entry name" value="BAH_sf"/>
</dbReference>
<dbReference type="SMART" id="SM00439">
    <property type="entry name" value="BAH"/>
    <property type="match status" value="1"/>
</dbReference>
<evidence type="ECO:0000256" key="6">
    <source>
        <dbReference type="ARBA" id="ARBA00023163"/>
    </source>
</evidence>
<evidence type="ECO:0000313" key="15">
    <source>
        <dbReference type="Proteomes" id="UP001303046"/>
    </source>
</evidence>
<dbReference type="Gene3D" id="3.30.50.10">
    <property type="entry name" value="Erythroid Transcription Factor GATA-1, subunit A"/>
    <property type="match status" value="1"/>
</dbReference>
<feature type="region of interest" description="Disordered" evidence="9">
    <location>
        <begin position="470"/>
        <end position="626"/>
    </location>
</feature>
<dbReference type="PANTHER" id="PTHR10865">
    <property type="entry name" value="METASTASIS-ASSOCIATED PROTEIN AND MESODERM INDUCTION EARLY RESPONSE PROTEIN"/>
    <property type="match status" value="1"/>
</dbReference>
<evidence type="ECO:0000256" key="8">
    <source>
        <dbReference type="PROSITE-ProRule" id="PRU00094"/>
    </source>
</evidence>
<evidence type="ECO:0000256" key="7">
    <source>
        <dbReference type="ARBA" id="ARBA00023242"/>
    </source>
</evidence>
<dbReference type="CDD" id="cd00202">
    <property type="entry name" value="ZnF_GATA"/>
    <property type="match status" value="1"/>
</dbReference>
<dbReference type="EMBL" id="JAVFWL010000002">
    <property type="protein sequence ID" value="KAK6736252.1"/>
    <property type="molecule type" value="Genomic_DNA"/>
</dbReference>
<evidence type="ECO:0000256" key="1">
    <source>
        <dbReference type="ARBA" id="ARBA00004123"/>
    </source>
</evidence>
<dbReference type="PROSITE" id="PS50114">
    <property type="entry name" value="GATA_ZN_FINGER_2"/>
    <property type="match status" value="1"/>
</dbReference>
<dbReference type="Gene3D" id="1.10.10.60">
    <property type="entry name" value="Homeodomain-like"/>
    <property type="match status" value="1"/>
</dbReference>
<dbReference type="InterPro" id="IPR009057">
    <property type="entry name" value="Homeodomain-like_sf"/>
</dbReference>
<evidence type="ECO:0000256" key="9">
    <source>
        <dbReference type="SAM" id="MobiDB-lite"/>
    </source>
</evidence>
<feature type="domain" description="BAH" evidence="11">
    <location>
        <begin position="78"/>
        <end position="212"/>
    </location>
</feature>
<dbReference type="PROSITE" id="PS51293">
    <property type="entry name" value="SANT"/>
    <property type="match status" value="1"/>
</dbReference>
<evidence type="ECO:0000256" key="4">
    <source>
        <dbReference type="ARBA" id="ARBA00022833"/>
    </source>
</evidence>
<dbReference type="PROSITE" id="PS51156">
    <property type="entry name" value="ELM2"/>
    <property type="match status" value="1"/>
</dbReference>
<keyword evidence="3 8" id="KW-0863">Zinc-finger</keyword>
<evidence type="ECO:0000256" key="2">
    <source>
        <dbReference type="ARBA" id="ARBA00022723"/>
    </source>
</evidence>
<dbReference type="InterPro" id="IPR000949">
    <property type="entry name" value="ELM2_dom"/>
</dbReference>